<dbReference type="KEGG" id="afx:JZ786_14325"/>
<dbReference type="InterPro" id="IPR006225">
    <property type="entry name" value="PsdUridine_synth_RluC/D"/>
</dbReference>
<sequence length="354" mass="39665">MSDTDSILGVSYEIPVDVELTGLSVRSIVQRHLHLSRRMLRQLVASNSIRKNHEVAYLRSTAHVGDIIYVMLPREQTELEPEAVLLDVRYEDHEVLIVNKPAGMLTHPTAREREGSLLQAAYARVAPSVPHCVHRLDRETSGLVMLAKHGHFHHLFDEALRKGHIHRVYCAFIHLEEDEGAFESEDWETIDLPIAQDPNAPSRRIISATGQRAVTHYRLLAAESGIGVALVVLETGRTHQIRLHFAAIGQPLVGDPVYGTRISRSRNAPFHSPTRNTTGSATNTLIRQALHALGMWFLHPVTGEEHKVFAEIPEDMLDEWSRVGGSRETINERLKTAFLETGIFANIEGRGELT</sequence>
<dbReference type="GO" id="GO:0009982">
    <property type="term" value="F:pseudouridine synthase activity"/>
    <property type="evidence" value="ECO:0007669"/>
    <property type="project" value="InterPro"/>
</dbReference>
<dbReference type="CDD" id="cd02869">
    <property type="entry name" value="PseudoU_synth_RluA_like"/>
    <property type="match status" value="1"/>
</dbReference>
<comment type="similarity">
    <text evidence="2 5">Belongs to the pseudouridine synthase RluA family.</text>
</comment>
<dbReference type="GO" id="GO:0000455">
    <property type="term" value="P:enzyme-directed rRNA pseudouridine synthesis"/>
    <property type="evidence" value="ECO:0007669"/>
    <property type="project" value="TreeGrafter"/>
</dbReference>
<reference evidence="7 8" key="1">
    <citation type="submission" date="2021-02" db="EMBL/GenBank/DDBJ databases">
        <title>Alicyclobacillus curvatus sp. nov. and Alicyclobacillus mengziensis sp. nov., two acidophilic bacteria isolated from acid mine drainage.</title>
        <authorList>
            <person name="Huang Y."/>
        </authorList>
    </citation>
    <scope>NUCLEOTIDE SEQUENCE [LARGE SCALE GENOMIC DNA]</scope>
    <source>
        <strain evidence="7 8">S30H14</strain>
    </source>
</reference>
<dbReference type="Pfam" id="PF00849">
    <property type="entry name" value="PseudoU_synth_2"/>
    <property type="match status" value="1"/>
</dbReference>
<dbReference type="EC" id="5.4.99.-" evidence="5"/>
<evidence type="ECO:0000256" key="2">
    <source>
        <dbReference type="ARBA" id="ARBA00010876"/>
    </source>
</evidence>
<dbReference type="EMBL" id="CP071182">
    <property type="protein sequence ID" value="QSO45725.1"/>
    <property type="molecule type" value="Genomic_DNA"/>
</dbReference>
<dbReference type="PANTHER" id="PTHR21600">
    <property type="entry name" value="MITOCHONDRIAL RNA PSEUDOURIDINE SYNTHASE"/>
    <property type="match status" value="1"/>
</dbReference>
<evidence type="ECO:0000313" key="8">
    <source>
        <dbReference type="Proteomes" id="UP000663505"/>
    </source>
</evidence>
<organism evidence="7 8">
    <name type="scientific">Alicyclobacillus mengziensis</name>
    <dbReference type="NCBI Taxonomy" id="2931921"/>
    <lineage>
        <taxon>Bacteria</taxon>
        <taxon>Bacillati</taxon>
        <taxon>Bacillota</taxon>
        <taxon>Bacilli</taxon>
        <taxon>Bacillales</taxon>
        <taxon>Alicyclobacillaceae</taxon>
        <taxon>Alicyclobacillus</taxon>
    </lineage>
</organism>
<evidence type="ECO:0000313" key="7">
    <source>
        <dbReference type="EMBL" id="QSO45725.1"/>
    </source>
</evidence>
<dbReference type="NCBIfam" id="TIGR00005">
    <property type="entry name" value="rluA_subfam"/>
    <property type="match status" value="1"/>
</dbReference>
<dbReference type="Gene3D" id="3.30.2350.10">
    <property type="entry name" value="Pseudouridine synthase"/>
    <property type="match status" value="1"/>
</dbReference>
<gene>
    <name evidence="7" type="ORF">JZ786_14325</name>
</gene>
<protein>
    <recommendedName>
        <fullName evidence="5">Pseudouridine synthase</fullName>
        <ecNumber evidence="5">5.4.99.-</ecNumber>
    </recommendedName>
</protein>
<name>A0A9X7Z5X8_9BACL</name>
<evidence type="ECO:0000256" key="4">
    <source>
        <dbReference type="PIRSR" id="PIRSR606225-1"/>
    </source>
</evidence>
<evidence type="ECO:0000259" key="6">
    <source>
        <dbReference type="Pfam" id="PF00849"/>
    </source>
</evidence>
<dbReference type="GO" id="GO:0003723">
    <property type="term" value="F:RNA binding"/>
    <property type="evidence" value="ECO:0007669"/>
    <property type="project" value="InterPro"/>
</dbReference>
<dbReference type="AlphaFoldDB" id="A0A9X7Z5X8"/>
<evidence type="ECO:0000256" key="3">
    <source>
        <dbReference type="ARBA" id="ARBA00023235"/>
    </source>
</evidence>
<accession>A0A9X7Z5X8</accession>
<comment type="catalytic activity">
    <reaction evidence="1 5">
        <text>a uridine in RNA = a pseudouridine in RNA</text>
        <dbReference type="Rhea" id="RHEA:48348"/>
        <dbReference type="Rhea" id="RHEA-COMP:12068"/>
        <dbReference type="Rhea" id="RHEA-COMP:12069"/>
        <dbReference type="ChEBI" id="CHEBI:65314"/>
        <dbReference type="ChEBI" id="CHEBI:65315"/>
    </reaction>
</comment>
<feature type="domain" description="Pseudouridine synthase RsuA/RluA-like" evidence="6">
    <location>
        <begin position="95"/>
        <end position="247"/>
    </location>
</feature>
<dbReference type="InterPro" id="IPR006145">
    <property type="entry name" value="PsdUridine_synth_RsuA/RluA"/>
</dbReference>
<dbReference type="InterPro" id="IPR020103">
    <property type="entry name" value="PsdUridine_synth_cat_dom_sf"/>
</dbReference>
<evidence type="ECO:0000256" key="5">
    <source>
        <dbReference type="RuleBase" id="RU362028"/>
    </source>
</evidence>
<evidence type="ECO:0000256" key="1">
    <source>
        <dbReference type="ARBA" id="ARBA00000073"/>
    </source>
</evidence>
<proteinExistence type="inferred from homology"/>
<dbReference type="Proteomes" id="UP000663505">
    <property type="component" value="Chromosome"/>
</dbReference>
<comment type="function">
    <text evidence="5">Responsible for synthesis of pseudouridine from uracil.</text>
</comment>
<feature type="active site" evidence="4">
    <location>
        <position position="137"/>
    </location>
</feature>
<dbReference type="PROSITE" id="PS01129">
    <property type="entry name" value="PSI_RLU"/>
    <property type="match status" value="1"/>
</dbReference>
<dbReference type="SUPFAM" id="SSF55120">
    <property type="entry name" value="Pseudouridine synthase"/>
    <property type="match status" value="1"/>
</dbReference>
<dbReference type="RefSeq" id="WP_206655094.1">
    <property type="nucleotide sequence ID" value="NZ_CP071182.1"/>
</dbReference>
<keyword evidence="8" id="KW-1185">Reference proteome</keyword>
<dbReference type="PANTHER" id="PTHR21600:SF44">
    <property type="entry name" value="RIBOSOMAL LARGE SUBUNIT PSEUDOURIDINE SYNTHASE D"/>
    <property type="match status" value="1"/>
</dbReference>
<keyword evidence="3 5" id="KW-0413">Isomerase</keyword>
<dbReference type="InterPro" id="IPR006224">
    <property type="entry name" value="PsdUridine_synth_RluA-like_CS"/>
</dbReference>
<dbReference type="GO" id="GO:0140098">
    <property type="term" value="F:catalytic activity, acting on RNA"/>
    <property type="evidence" value="ECO:0007669"/>
    <property type="project" value="UniProtKB-ARBA"/>
</dbReference>
<dbReference type="InterPro" id="IPR050188">
    <property type="entry name" value="RluA_PseudoU_synthase"/>
</dbReference>